<accession>A0A2T5H0F0</accession>
<dbReference type="InterPro" id="IPR004338">
    <property type="entry name" value="NqrB/RnfD"/>
</dbReference>
<keyword evidence="4" id="KW-0288">FMN</keyword>
<dbReference type="GO" id="GO:0005886">
    <property type="term" value="C:plasma membrane"/>
    <property type="evidence" value="ECO:0007669"/>
    <property type="project" value="TreeGrafter"/>
</dbReference>
<keyword evidence="10" id="KW-0830">Ubiquinone</keyword>
<feature type="transmembrane region" description="Helical" evidence="9">
    <location>
        <begin position="35"/>
        <end position="52"/>
    </location>
</feature>
<reference evidence="10 11" key="1">
    <citation type="submission" date="2018-04" db="EMBL/GenBank/DDBJ databases">
        <title>Genomic Encyclopedia of Archaeal and Bacterial Type Strains, Phase II (KMG-II): from individual species to whole genera.</title>
        <authorList>
            <person name="Goeker M."/>
        </authorList>
    </citation>
    <scope>NUCLEOTIDE SEQUENCE [LARGE SCALE GENOMIC DNA]</scope>
    <source>
        <strain evidence="10 11">DSM 100434</strain>
    </source>
</reference>
<comment type="caution">
    <text evidence="10">The sequence shown here is derived from an EMBL/GenBank/DDBJ whole genome shotgun (WGS) entry which is preliminary data.</text>
</comment>
<feature type="transmembrane region" description="Helical" evidence="9">
    <location>
        <begin position="154"/>
        <end position="169"/>
    </location>
</feature>
<dbReference type="EMBL" id="QAOH01000038">
    <property type="protein sequence ID" value="PTQ65062.1"/>
    <property type="molecule type" value="Genomic_DNA"/>
</dbReference>
<keyword evidence="11" id="KW-1185">Reference proteome</keyword>
<feature type="transmembrane region" description="Helical" evidence="9">
    <location>
        <begin position="231"/>
        <end position="251"/>
    </location>
</feature>
<dbReference type="AlphaFoldDB" id="A0A2T5H0F0"/>
<keyword evidence="5 9" id="KW-0812">Transmembrane</keyword>
<keyword evidence="8 9" id="KW-0472">Membrane</keyword>
<feature type="transmembrane region" description="Helical" evidence="9">
    <location>
        <begin position="12"/>
        <end position="29"/>
    </location>
</feature>
<name>A0A2T5H0F0_9RHOB</name>
<evidence type="ECO:0000256" key="1">
    <source>
        <dbReference type="ARBA" id="ARBA00022448"/>
    </source>
</evidence>
<dbReference type="Pfam" id="PF03116">
    <property type="entry name" value="NQR2_RnfD_RnfE"/>
    <property type="match status" value="1"/>
</dbReference>
<sequence>MRRGMWDREMVAALLLMASMPMVLTWLWFGGVEAIGRLALTLIISGLWHMVFMLARAQPPSLAGALSAIAVAMLAPEDLGLIRLALGVSFGTVAAELVFGGWGRNVLNPATVTIAFLGFGFPAEPWPEFVAPVIWAALPALGIGAMFGILSMRVIFAAFVALGIAYFGGDPAISVILPTAVLVLALLVTDPVAGASTSLGRWLYGAAYGGFVILFAYEWEGAAPVQMAVSAAFLASLFAPLFDEAALALWVRRRRKRHG</sequence>
<dbReference type="GO" id="GO:0055085">
    <property type="term" value="P:transmembrane transport"/>
    <property type="evidence" value="ECO:0007669"/>
    <property type="project" value="InterPro"/>
</dbReference>
<feature type="transmembrane region" description="Helical" evidence="9">
    <location>
        <begin position="106"/>
        <end position="123"/>
    </location>
</feature>
<keyword evidence="6" id="KW-1278">Translocase</keyword>
<gene>
    <name evidence="10" type="ORF">C8N42_13814</name>
</gene>
<evidence type="ECO:0000256" key="9">
    <source>
        <dbReference type="SAM" id="Phobius"/>
    </source>
</evidence>
<dbReference type="PANTHER" id="PTHR30578">
    <property type="entry name" value="ELECTRON TRANSPORT COMPLEX PROTEIN RNFD"/>
    <property type="match status" value="1"/>
</dbReference>
<keyword evidence="1" id="KW-0813">Transport</keyword>
<dbReference type="OrthoDB" id="9776359at2"/>
<feature type="transmembrane region" description="Helical" evidence="9">
    <location>
        <begin position="129"/>
        <end position="147"/>
    </location>
</feature>
<protein>
    <submittedName>
        <fullName evidence="10">Na+-transporting NADH:ubiquinone oxidoreductase subunit B</fullName>
    </submittedName>
</protein>
<evidence type="ECO:0000256" key="3">
    <source>
        <dbReference type="ARBA" id="ARBA00022630"/>
    </source>
</evidence>
<evidence type="ECO:0000256" key="4">
    <source>
        <dbReference type="ARBA" id="ARBA00022643"/>
    </source>
</evidence>
<feature type="transmembrane region" description="Helical" evidence="9">
    <location>
        <begin position="202"/>
        <end position="219"/>
    </location>
</feature>
<feature type="transmembrane region" description="Helical" evidence="9">
    <location>
        <begin position="81"/>
        <end position="99"/>
    </location>
</feature>
<dbReference type="PANTHER" id="PTHR30578:SF1">
    <property type="entry name" value="NA(+)-TRANSLOCATING NADH-QUINONE REDUCTASE SUBUNIT B"/>
    <property type="match status" value="1"/>
</dbReference>
<evidence type="ECO:0000256" key="6">
    <source>
        <dbReference type="ARBA" id="ARBA00022967"/>
    </source>
</evidence>
<keyword evidence="7 9" id="KW-1133">Transmembrane helix</keyword>
<proteinExistence type="predicted"/>
<evidence type="ECO:0000256" key="2">
    <source>
        <dbReference type="ARBA" id="ARBA00022553"/>
    </source>
</evidence>
<organism evidence="10 11">
    <name type="scientific">Celeribacter persicus</name>
    <dbReference type="NCBI Taxonomy" id="1651082"/>
    <lineage>
        <taxon>Bacteria</taxon>
        <taxon>Pseudomonadati</taxon>
        <taxon>Pseudomonadota</taxon>
        <taxon>Alphaproteobacteria</taxon>
        <taxon>Rhodobacterales</taxon>
        <taxon>Roseobacteraceae</taxon>
        <taxon>Celeribacter</taxon>
    </lineage>
</organism>
<evidence type="ECO:0000313" key="10">
    <source>
        <dbReference type="EMBL" id="PTQ65062.1"/>
    </source>
</evidence>
<feature type="transmembrane region" description="Helical" evidence="9">
    <location>
        <begin position="175"/>
        <end position="195"/>
    </location>
</feature>
<keyword evidence="2" id="KW-0597">Phosphoprotein</keyword>
<evidence type="ECO:0000256" key="7">
    <source>
        <dbReference type="ARBA" id="ARBA00022989"/>
    </source>
</evidence>
<keyword evidence="3" id="KW-0285">Flavoprotein</keyword>
<dbReference type="Proteomes" id="UP000244077">
    <property type="component" value="Unassembled WGS sequence"/>
</dbReference>
<evidence type="ECO:0000256" key="5">
    <source>
        <dbReference type="ARBA" id="ARBA00022692"/>
    </source>
</evidence>
<evidence type="ECO:0000313" key="11">
    <source>
        <dbReference type="Proteomes" id="UP000244077"/>
    </source>
</evidence>
<evidence type="ECO:0000256" key="8">
    <source>
        <dbReference type="ARBA" id="ARBA00023136"/>
    </source>
</evidence>
<dbReference type="RefSeq" id="WP_107818205.1">
    <property type="nucleotide sequence ID" value="NZ_QAOH01000038.1"/>
</dbReference>